<keyword evidence="2" id="KW-1185">Reference proteome</keyword>
<dbReference type="AlphaFoldDB" id="A0A8K0DF61"/>
<comment type="caution">
    <text evidence="1">The sequence shown here is derived from an EMBL/GenBank/DDBJ whole genome shotgun (WGS) entry which is preliminary data.</text>
</comment>
<accession>A0A8K0DF61</accession>
<proteinExistence type="predicted"/>
<dbReference type="OrthoDB" id="7762032at2759"/>
<reference evidence="1" key="1">
    <citation type="submission" date="2019-08" db="EMBL/GenBank/DDBJ databases">
        <title>The genome of the North American firefly Photinus pyralis.</title>
        <authorList>
            <consortium name="Photinus pyralis genome working group"/>
            <person name="Fallon T.R."/>
            <person name="Sander Lower S.E."/>
            <person name="Weng J.-K."/>
        </authorList>
    </citation>
    <scope>NUCLEOTIDE SEQUENCE</scope>
    <source>
        <strain evidence="1">TRF0915ILg1</strain>
        <tissue evidence="1">Whole body</tissue>
    </source>
</reference>
<protein>
    <submittedName>
        <fullName evidence="1">Uncharacterized protein</fullName>
    </submittedName>
</protein>
<evidence type="ECO:0000313" key="2">
    <source>
        <dbReference type="Proteomes" id="UP000801492"/>
    </source>
</evidence>
<evidence type="ECO:0000313" key="1">
    <source>
        <dbReference type="EMBL" id="KAF2905033.1"/>
    </source>
</evidence>
<dbReference type="Proteomes" id="UP000801492">
    <property type="component" value="Unassembled WGS sequence"/>
</dbReference>
<sequence>MEQCLLGLTSKKVSSLAFQLANSNGQQRPFSKEERLAGQNWFFRLPKKTSRVLSKKKSEATSAACAMEFNKAAVNNFYDVLEEVIEKHGLTAKKIFKVDETSVTVNPKIHSRVLSLMGRRQVGVLTSADRGQTVTVEICSSAPGAYMPTKETVQQEF</sequence>
<gene>
    <name evidence="1" type="ORF">ILUMI_01145</name>
</gene>
<dbReference type="EMBL" id="VTPC01000615">
    <property type="protein sequence ID" value="KAF2905033.1"/>
    <property type="molecule type" value="Genomic_DNA"/>
</dbReference>
<name>A0A8K0DF61_IGNLU</name>
<organism evidence="1 2">
    <name type="scientific">Ignelater luminosus</name>
    <name type="common">Cucubano</name>
    <name type="synonym">Pyrophorus luminosus</name>
    <dbReference type="NCBI Taxonomy" id="2038154"/>
    <lineage>
        <taxon>Eukaryota</taxon>
        <taxon>Metazoa</taxon>
        <taxon>Ecdysozoa</taxon>
        <taxon>Arthropoda</taxon>
        <taxon>Hexapoda</taxon>
        <taxon>Insecta</taxon>
        <taxon>Pterygota</taxon>
        <taxon>Neoptera</taxon>
        <taxon>Endopterygota</taxon>
        <taxon>Coleoptera</taxon>
        <taxon>Polyphaga</taxon>
        <taxon>Elateriformia</taxon>
        <taxon>Elateroidea</taxon>
        <taxon>Elateridae</taxon>
        <taxon>Agrypninae</taxon>
        <taxon>Pyrophorini</taxon>
        <taxon>Ignelater</taxon>
    </lineage>
</organism>